<dbReference type="InterPro" id="IPR039633">
    <property type="entry name" value="PAP"/>
</dbReference>
<keyword evidence="3" id="KW-0934">Plastid</keyword>
<dbReference type="PANTHER" id="PTHR31906">
    <property type="entry name" value="PLASTID-LIPID-ASSOCIATED PROTEIN 4, CHLOROPLASTIC-RELATED"/>
    <property type="match status" value="1"/>
</dbReference>
<evidence type="ECO:0000259" key="6">
    <source>
        <dbReference type="Pfam" id="PF04755"/>
    </source>
</evidence>
<dbReference type="InterPro" id="IPR006843">
    <property type="entry name" value="PAP/fibrillin_dom"/>
</dbReference>
<comment type="subcellular location">
    <subcellularLocation>
        <location evidence="1">Plastid</location>
    </subcellularLocation>
</comment>
<evidence type="ECO:0000256" key="4">
    <source>
        <dbReference type="ARBA" id="ARBA00022946"/>
    </source>
</evidence>
<reference evidence="7" key="1">
    <citation type="submission" date="2022-10" db="EMBL/GenBank/DDBJ databases">
        <authorList>
            <person name="Hyden B.L."/>
            <person name="Feng K."/>
            <person name="Yates T."/>
            <person name="Jawdy S."/>
            <person name="Smart L.B."/>
            <person name="Muchero W."/>
        </authorList>
    </citation>
    <scope>NUCLEOTIDE SEQUENCE</scope>
    <source>
        <tissue evidence="7">Shoot tip</tissue>
    </source>
</reference>
<feature type="region of interest" description="Disordered" evidence="5">
    <location>
        <begin position="1"/>
        <end position="27"/>
    </location>
</feature>
<proteinExistence type="inferred from homology"/>
<evidence type="ECO:0000313" key="8">
    <source>
        <dbReference type="Proteomes" id="UP001141253"/>
    </source>
</evidence>
<accession>A0ABQ9BVA1</accession>
<comment type="caution">
    <text evidence="7">The sequence shown here is derived from an EMBL/GenBank/DDBJ whole genome shotgun (WGS) entry which is preliminary data.</text>
</comment>
<organism evidence="7 8">
    <name type="scientific">Salix suchowensis</name>
    <dbReference type="NCBI Taxonomy" id="1278906"/>
    <lineage>
        <taxon>Eukaryota</taxon>
        <taxon>Viridiplantae</taxon>
        <taxon>Streptophyta</taxon>
        <taxon>Embryophyta</taxon>
        <taxon>Tracheophyta</taxon>
        <taxon>Spermatophyta</taxon>
        <taxon>Magnoliopsida</taxon>
        <taxon>eudicotyledons</taxon>
        <taxon>Gunneridae</taxon>
        <taxon>Pentapetalae</taxon>
        <taxon>rosids</taxon>
        <taxon>fabids</taxon>
        <taxon>Malpighiales</taxon>
        <taxon>Salicaceae</taxon>
        <taxon>Saliceae</taxon>
        <taxon>Salix</taxon>
    </lineage>
</organism>
<sequence>MLTFPSSLKPKRSNSRVGIDLSSSSNNKPGDSWGYWRTAVSFFQSFSAKGKDVNSLKQQLLEAIAPLDRGVVATLQEQQRVDEIAQELEAMNDIKEPFKSNLMNGKWELLYTTSQSILKTKRPKFLRPNGKIYQAINVDTLRAQNMETWPFFNQATANLVPLNTRRVAVKFDFFRIAGLIPIQSPGSGRGQLEITYLDEELRISRGDRGNLFVLKMVDPSYRVPL</sequence>
<name>A0ABQ9BVA1_9ROSI</name>
<feature type="domain" description="Plastid lipid-associated protein/fibrillin conserved" evidence="6">
    <location>
        <begin position="55"/>
        <end position="215"/>
    </location>
</feature>
<evidence type="ECO:0000256" key="2">
    <source>
        <dbReference type="ARBA" id="ARBA00005845"/>
    </source>
</evidence>
<gene>
    <name evidence="7" type="ORF">OIU77_027919</name>
</gene>
<evidence type="ECO:0000256" key="3">
    <source>
        <dbReference type="ARBA" id="ARBA00022640"/>
    </source>
</evidence>
<evidence type="ECO:0000313" key="7">
    <source>
        <dbReference type="EMBL" id="KAJ6389690.1"/>
    </source>
</evidence>
<keyword evidence="4" id="KW-0809">Transit peptide</keyword>
<comment type="similarity">
    <text evidence="2">Belongs to the PAP/fibrillin family.</text>
</comment>
<reference evidence="7" key="2">
    <citation type="journal article" date="2023" name="Int. J. Mol. Sci.">
        <title>De Novo Assembly and Annotation of 11 Diverse Shrub Willow (Salix) Genomes Reveals Novel Gene Organization in Sex-Linked Regions.</title>
        <authorList>
            <person name="Hyden B."/>
            <person name="Feng K."/>
            <person name="Yates T.B."/>
            <person name="Jawdy S."/>
            <person name="Cereghino C."/>
            <person name="Smart L.B."/>
            <person name="Muchero W."/>
        </authorList>
    </citation>
    <scope>NUCLEOTIDE SEQUENCE</scope>
    <source>
        <tissue evidence="7">Shoot tip</tissue>
    </source>
</reference>
<dbReference type="Proteomes" id="UP001141253">
    <property type="component" value="Chromosome 3"/>
</dbReference>
<dbReference type="EMBL" id="JAPFFI010000007">
    <property type="protein sequence ID" value="KAJ6389690.1"/>
    <property type="molecule type" value="Genomic_DNA"/>
</dbReference>
<protein>
    <recommendedName>
        <fullName evidence="6">Plastid lipid-associated protein/fibrillin conserved domain-containing protein</fullName>
    </recommendedName>
</protein>
<dbReference type="Pfam" id="PF04755">
    <property type="entry name" value="PAP_fibrillin"/>
    <property type="match status" value="1"/>
</dbReference>
<evidence type="ECO:0000256" key="5">
    <source>
        <dbReference type="SAM" id="MobiDB-lite"/>
    </source>
</evidence>
<evidence type="ECO:0000256" key="1">
    <source>
        <dbReference type="ARBA" id="ARBA00004474"/>
    </source>
</evidence>
<keyword evidence="8" id="KW-1185">Reference proteome</keyword>